<feature type="region of interest" description="Disordered" evidence="1">
    <location>
        <begin position="372"/>
        <end position="392"/>
    </location>
</feature>
<feature type="compositionally biased region" description="Acidic residues" evidence="1">
    <location>
        <begin position="381"/>
        <end position="392"/>
    </location>
</feature>
<organism evidence="2 3">
    <name type="scientific">Rhizoctonia solani 123E</name>
    <dbReference type="NCBI Taxonomy" id="1423351"/>
    <lineage>
        <taxon>Eukaryota</taxon>
        <taxon>Fungi</taxon>
        <taxon>Dikarya</taxon>
        <taxon>Basidiomycota</taxon>
        <taxon>Agaricomycotina</taxon>
        <taxon>Agaricomycetes</taxon>
        <taxon>Cantharellales</taxon>
        <taxon>Ceratobasidiaceae</taxon>
        <taxon>Rhizoctonia</taxon>
    </lineage>
</organism>
<proteinExistence type="predicted"/>
<dbReference type="AlphaFoldDB" id="A0A074RYM1"/>
<sequence>MNVTTHIVAPRIHFPRSAELTGALDRLFRQHRVPPAIVQHSFVDRRPANHYSELLYILTPFPIRPTSELLEDIGHAVAPAQARFTTLLSSHYPPACPDKPNTATLTISCPTVTLHHRVDSHRHSYALHSLSVTARQEPNASAGCTITPHFAPRDPRFERTCNGLRHECTWIWEVLDKQLRANGFAEYADREAPATAAGESGNATNGDTESPVTHVYCHRPPISSAPPNGFPTSCSSQPPTENIVINVPISSTSTAPPLCITFTATLTSAAGLDAIDATHRTSQWADPQALEGLQNAFDKAHPAVQVVHHVVRVEIPDVGEMIRTGLGCGGSKYPSTDAEVERLEGPGFGVYAQRRRGASYFGELLFTLDRDAGVAGRRGDEDEEDNSDEEEL</sequence>
<dbReference type="OrthoDB" id="3235053at2759"/>
<protein>
    <submittedName>
        <fullName evidence="2">Uncharacterized protein</fullName>
    </submittedName>
</protein>
<evidence type="ECO:0000313" key="3">
    <source>
        <dbReference type="Proteomes" id="UP000027456"/>
    </source>
</evidence>
<evidence type="ECO:0000256" key="1">
    <source>
        <dbReference type="SAM" id="MobiDB-lite"/>
    </source>
</evidence>
<dbReference type="Proteomes" id="UP000027456">
    <property type="component" value="Unassembled WGS sequence"/>
</dbReference>
<comment type="caution">
    <text evidence="2">The sequence shown here is derived from an EMBL/GenBank/DDBJ whole genome shotgun (WGS) entry which is preliminary data.</text>
</comment>
<keyword evidence="3" id="KW-1185">Reference proteome</keyword>
<gene>
    <name evidence="2" type="ORF">V565_050540</name>
</gene>
<reference evidence="2 3" key="1">
    <citation type="submission" date="2013-12" db="EMBL/GenBank/DDBJ databases">
        <authorList>
            <person name="Cubeta M."/>
            <person name="Pakala S."/>
            <person name="Fedorova N."/>
            <person name="Thomas E."/>
            <person name="Dean R."/>
            <person name="Jabaji S."/>
            <person name="Neate S."/>
            <person name="Toda T."/>
            <person name="Tavantzis S."/>
            <person name="Vilgalys R."/>
            <person name="Bharathan N."/>
            <person name="Pakala S."/>
            <person name="Losada L.S."/>
            <person name="Zafar N."/>
            <person name="Nierman W."/>
        </authorList>
    </citation>
    <scope>NUCLEOTIDE SEQUENCE [LARGE SCALE GENOMIC DNA]</scope>
    <source>
        <strain evidence="2 3">123E</strain>
    </source>
</reference>
<feature type="compositionally biased region" description="Polar residues" evidence="1">
    <location>
        <begin position="201"/>
        <end position="211"/>
    </location>
</feature>
<feature type="region of interest" description="Disordered" evidence="1">
    <location>
        <begin position="192"/>
        <end position="214"/>
    </location>
</feature>
<evidence type="ECO:0000313" key="2">
    <source>
        <dbReference type="EMBL" id="KEP52099.1"/>
    </source>
</evidence>
<dbReference type="HOGENOM" id="CLU_704278_0_0_1"/>
<accession>A0A074RYM1</accession>
<dbReference type="EMBL" id="AZST01000124">
    <property type="protein sequence ID" value="KEP52099.1"/>
    <property type="molecule type" value="Genomic_DNA"/>
</dbReference>
<name>A0A074RYM1_9AGAM</name>